<evidence type="ECO:0000256" key="4">
    <source>
        <dbReference type="SAM" id="Phobius"/>
    </source>
</evidence>
<evidence type="ECO:0000256" key="2">
    <source>
        <dbReference type="ARBA" id="ARBA00034247"/>
    </source>
</evidence>
<dbReference type="GO" id="GO:0052621">
    <property type="term" value="F:diguanylate cyclase activity"/>
    <property type="evidence" value="ECO:0007669"/>
    <property type="project" value="UniProtKB-EC"/>
</dbReference>
<dbReference type="Proteomes" id="UP000288178">
    <property type="component" value="Unassembled WGS sequence"/>
</dbReference>
<feature type="compositionally biased region" description="Low complexity" evidence="3">
    <location>
        <begin position="383"/>
        <end position="394"/>
    </location>
</feature>
<feature type="transmembrane region" description="Helical" evidence="4">
    <location>
        <begin position="56"/>
        <end position="78"/>
    </location>
</feature>
<dbReference type="InterPro" id="IPR050469">
    <property type="entry name" value="Diguanylate_Cyclase"/>
</dbReference>
<feature type="transmembrane region" description="Helical" evidence="4">
    <location>
        <begin position="192"/>
        <end position="212"/>
    </location>
</feature>
<evidence type="ECO:0000259" key="5">
    <source>
        <dbReference type="PROSITE" id="PS50887"/>
    </source>
</evidence>
<comment type="catalytic activity">
    <reaction evidence="2">
        <text>2 GTP = 3',3'-c-di-GMP + 2 diphosphate</text>
        <dbReference type="Rhea" id="RHEA:24898"/>
        <dbReference type="ChEBI" id="CHEBI:33019"/>
        <dbReference type="ChEBI" id="CHEBI:37565"/>
        <dbReference type="ChEBI" id="CHEBI:58805"/>
        <dbReference type="EC" id="2.7.7.65"/>
    </reaction>
</comment>
<dbReference type="InterPro" id="IPR000160">
    <property type="entry name" value="GGDEF_dom"/>
</dbReference>
<dbReference type="PANTHER" id="PTHR45138:SF9">
    <property type="entry name" value="DIGUANYLATE CYCLASE DGCM-RELATED"/>
    <property type="match status" value="1"/>
</dbReference>
<accession>A0A3S2X3R2</accession>
<feature type="transmembrane region" description="Helical" evidence="4">
    <location>
        <begin position="24"/>
        <end position="44"/>
    </location>
</feature>
<keyword evidence="4" id="KW-0472">Membrane</keyword>
<dbReference type="PROSITE" id="PS50887">
    <property type="entry name" value="GGDEF"/>
    <property type="match status" value="1"/>
</dbReference>
<dbReference type="NCBIfam" id="TIGR00254">
    <property type="entry name" value="GGDEF"/>
    <property type="match status" value="1"/>
</dbReference>
<keyword evidence="4" id="KW-1133">Transmembrane helix</keyword>
<protein>
    <recommendedName>
        <fullName evidence="1">diguanylate cyclase</fullName>
        <ecNumber evidence="1">2.7.7.65</ecNumber>
    </recommendedName>
</protein>
<dbReference type="EC" id="2.7.7.65" evidence="1"/>
<dbReference type="EMBL" id="SACT01000001">
    <property type="protein sequence ID" value="RVT53980.1"/>
    <property type="molecule type" value="Genomic_DNA"/>
</dbReference>
<reference evidence="6 7" key="1">
    <citation type="submission" date="2019-01" db="EMBL/GenBank/DDBJ databases">
        <authorList>
            <person name="Chen W.-M."/>
        </authorList>
    </citation>
    <scope>NUCLEOTIDE SEQUENCE [LARGE SCALE GENOMIC DNA]</scope>
    <source>
        <strain evidence="6 7">ICH-3</strain>
    </source>
</reference>
<keyword evidence="7" id="KW-1185">Reference proteome</keyword>
<feature type="domain" description="GGDEF" evidence="5">
    <location>
        <begin position="258"/>
        <end position="388"/>
    </location>
</feature>
<gene>
    <name evidence="6" type="ORF">ENE75_03630</name>
</gene>
<dbReference type="CDD" id="cd01949">
    <property type="entry name" value="GGDEF"/>
    <property type="match status" value="1"/>
</dbReference>
<evidence type="ECO:0000256" key="1">
    <source>
        <dbReference type="ARBA" id="ARBA00012528"/>
    </source>
</evidence>
<sequence length="406" mass="43989">MVPKAVASGCSAGRASTQNGRMEAQTAALVMGAGGLAVSAHVLWRAGARQRRQHGWPWWVATLAVSTLVWPLCIWAALRPSTAGNILAAAWLLGWPMAWLAGWRRFHARQRLPGQGWLDGSAWALATLASPWWPWQAVVLLHVYVTAVLCVGRARTADHGLGWTAVAVAAAALPAMFALLEAASAPLDRLLPWWAGLAALWACSLLALASMAERTEQELRASRRRLQVLAGTDPLTGVSNRRHFEAATARRRLQSGAPPPVLLLLDIDHFKQINDHLGHATGDRALRLVGQCILDALRDSDLAVRLGGDEFALLLHGATLPQAMQVAERVVLQVQRLASNHRLPVLSLSFGLVPWRHDEALDEALHRADRALYEAKRQGRSRAVAAHGDDAAPAFSESQRLGLDSP</sequence>
<evidence type="ECO:0000313" key="6">
    <source>
        <dbReference type="EMBL" id="RVT53980.1"/>
    </source>
</evidence>
<dbReference type="AlphaFoldDB" id="A0A3S2X3R2"/>
<evidence type="ECO:0000313" key="7">
    <source>
        <dbReference type="Proteomes" id="UP000288178"/>
    </source>
</evidence>
<comment type="caution">
    <text evidence="6">The sequence shown here is derived from an EMBL/GenBank/DDBJ whole genome shotgun (WGS) entry which is preliminary data.</text>
</comment>
<dbReference type="GO" id="GO:0005886">
    <property type="term" value="C:plasma membrane"/>
    <property type="evidence" value="ECO:0007669"/>
    <property type="project" value="TreeGrafter"/>
</dbReference>
<keyword evidence="4" id="KW-0812">Transmembrane</keyword>
<dbReference type="GO" id="GO:0043709">
    <property type="term" value="P:cell adhesion involved in single-species biofilm formation"/>
    <property type="evidence" value="ECO:0007669"/>
    <property type="project" value="TreeGrafter"/>
</dbReference>
<dbReference type="SUPFAM" id="SSF55073">
    <property type="entry name" value="Nucleotide cyclase"/>
    <property type="match status" value="1"/>
</dbReference>
<evidence type="ECO:0000256" key="3">
    <source>
        <dbReference type="SAM" id="MobiDB-lite"/>
    </source>
</evidence>
<dbReference type="Gene3D" id="3.30.70.270">
    <property type="match status" value="1"/>
</dbReference>
<dbReference type="SMART" id="SM00267">
    <property type="entry name" value="GGDEF"/>
    <property type="match status" value="1"/>
</dbReference>
<dbReference type="InterPro" id="IPR029787">
    <property type="entry name" value="Nucleotide_cyclase"/>
</dbReference>
<dbReference type="PANTHER" id="PTHR45138">
    <property type="entry name" value="REGULATORY COMPONENTS OF SENSORY TRANSDUCTION SYSTEM"/>
    <property type="match status" value="1"/>
</dbReference>
<dbReference type="GO" id="GO:1902201">
    <property type="term" value="P:negative regulation of bacterial-type flagellum-dependent cell motility"/>
    <property type="evidence" value="ECO:0007669"/>
    <property type="project" value="TreeGrafter"/>
</dbReference>
<dbReference type="InterPro" id="IPR043128">
    <property type="entry name" value="Rev_trsase/Diguanyl_cyclase"/>
</dbReference>
<dbReference type="Pfam" id="PF00990">
    <property type="entry name" value="GGDEF"/>
    <property type="match status" value="1"/>
</dbReference>
<proteinExistence type="predicted"/>
<feature type="transmembrane region" description="Helical" evidence="4">
    <location>
        <begin position="161"/>
        <end position="180"/>
    </location>
</feature>
<dbReference type="FunFam" id="3.30.70.270:FF:000001">
    <property type="entry name" value="Diguanylate cyclase domain protein"/>
    <property type="match status" value="1"/>
</dbReference>
<feature type="region of interest" description="Disordered" evidence="3">
    <location>
        <begin position="383"/>
        <end position="406"/>
    </location>
</feature>
<name>A0A3S2X3R2_9BURK</name>
<organism evidence="6 7">
    <name type="scientific">Rubrivivax albus</name>
    <dbReference type="NCBI Taxonomy" id="2499835"/>
    <lineage>
        <taxon>Bacteria</taxon>
        <taxon>Pseudomonadati</taxon>
        <taxon>Pseudomonadota</taxon>
        <taxon>Betaproteobacteria</taxon>
        <taxon>Burkholderiales</taxon>
        <taxon>Sphaerotilaceae</taxon>
        <taxon>Rubrivivax</taxon>
    </lineage>
</organism>